<dbReference type="Proteomes" id="UP001642464">
    <property type="component" value="Unassembled WGS sequence"/>
</dbReference>
<protein>
    <submittedName>
        <fullName evidence="1">Uncharacterized protein</fullName>
    </submittedName>
</protein>
<organism evidence="1 2">
    <name type="scientific">Durusdinium trenchii</name>
    <dbReference type="NCBI Taxonomy" id="1381693"/>
    <lineage>
        <taxon>Eukaryota</taxon>
        <taxon>Sar</taxon>
        <taxon>Alveolata</taxon>
        <taxon>Dinophyceae</taxon>
        <taxon>Suessiales</taxon>
        <taxon>Symbiodiniaceae</taxon>
        <taxon>Durusdinium</taxon>
    </lineage>
</organism>
<evidence type="ECO:0000313" key="1">
    <source>
        <dbReference type="EMBL" id="CAK9089439.1"/>
    </source>
</evidence>
<dbReference type="EMBL" id="CAXAMM010039845">
    <property type="protein sequence ID" value="CAK9089439.1"/>
    <property type="molecule type" value="Genomic_DNA"/>
</dbReference>
<keyword evidence="2" id="KW-1185">Reference proteome</keyword>
<sequence length="126" mass="14465">MGAEVPVGINRVDVWVDTPVENWTHVLLYVRSPLFEMTTPFVQTISDTYLTVDTMEFLDQDLDVDELGGYITFARTDETLLTHYVLYWTELPNMTDEDTGSRRLSYDMEEEAEVRRLAATTSSVTT</sequence>
<evidence type="ECO:0000313" key="2">
    <source>
        <dbReference type="Proteomes" id="UP001642464"/>
    </source>
</evidence>
<name>A0ABP0QN47_9DINO</name>
<gene>
    <name evidence="1" type="ORF">SCF082_LOCUS42202</name>
</gene>
<reference evidence="1 2" key="1">
    <citation type="submission" date="2024-02" db="EMBL/GenBank/DDBJ databases">
        <authorList>
            <person name="Chen Y."/>
            <person name="Shah S."/>
            <person name="Dougan E. K."/>
            <person name="Thang M."/>
            <person name="Chan C."/>
        </authorList>
    </citation>
    <scope>NUCLEOTIDE SEQUENCE [LARGE SCALE GENOMIC DNA]</scope>
</reference>
<proteinExistence type="predicted"/>
<comment type="caution">
    <text evidence="1">The sequence shown here is derived from an EMBL/GenBank/DDBJ whole genome shotgun (WGS) entry which is preliminary data.</text>
</comment>
<feature type="non-terminal residue" evidence="1">
    <location>
        <position position="126"/>
    </location>
</feature>
<accession>A0ABP0QN47</accession>